<feature type="repeat" description="ANK" evidence="3">
    <location>
        <begin position="1005"/>
        <end position="1037"/>
    </location>
</feature>
<feature type="repeat" description="ANK" evidence="3">
    <location>
        <begin position="930"/>
        <end position="962"/>
    </location>
</feature>
<evidence type="ECO:0000313" key="5">
    <source>
        <dbReference type="EMBL" id="KAK3334940.1"/>
    </source>
</evidence>
<dbReference type="InterPro" id="IPR002110">
    <property type="entry name" value="Ankyrin_rpt"/>
</dbReference>
<dbReference type="InterPro" id="IPR056884">
    <property type="entry name" value="NPHP3-like_N"/>
</dbReference>
<dbReference type="SUPFAM" id="SSF48403">
    <property type="entry name" value="Ankyrin repeat"/>
    <property type="match status" value="2"/>
</dbReference>
<feature type="repeat" description="ANK" evidence="3">
    <location>
        <begin position="903"/>
        <end position="929"/>
    </location>
</feature>
<dbReference type="Pfam" id="PF12796">
    <property type="entry name" value="Ank_2"/>
    <property type="match status" value="4"/>
</dbReference>
<evidence type="ECO:0000256" key="3">
    <source>
        <dbReference type="PROSITE-ProRule" id="PRU00023"/>
    </source>
</evidence>
<feature type="domain" description="Nephrocystin 3-like N-terminal" evidence="4">
    <location>
        <begin position="65"/>
        <end position="220"/>
    </location>
</feature>
<dbReference type="PROSITE" id="PS50088">
    <property type="entry name" value="ANK_REPEAT"/>
    <property type="match status" value="7"/>
</dbReference>
<evidence type="ECO:0000313" key="6">
    <source>
        <dbReference type="Proteomes" id="UP001278500"/>
    </source>
</evidence>
<keyword evidence="2 3" id="KW-0040">ANK repeat</keyword>
<protein>
    <submittedName>
        <fullName evidence="5">Ankyrin repeat-containing domain protein</fullName>
    </submittedName>
</protein>
<reference evidence="5" key="1">
    <citation type="journal article" date="2023" name="Mol. Phylogenet. Evol.">
        <title>Genome-scale phylogeny and comparative genomics of the fungal order Sordariales.</title>
        <authorList>
            <person name="Hensen N."/>
            <person name="Bonometti L."/>
            <person name="Westerberg I."/>
            <person name="Brannstrom I.O."/>
            <person name="Guillou S."/>
            <person name="Cros-Aarteil S."/>
            <person name="Calhoun S."/>
            <person name="Haridas S."/>
            <person name="Kuo A."/>
            <person name="Mondo S."/>
            <person name="Pangilinan J."/>
            <person name="Riley R."/>
            <person name="LaButti K."/>
            <person name="Andreopoulos B."/>
            <person name="Lipzen A."/>
            <person name="Chen C."/>
            <person name="Yan M."/>
            <person name="Daum C."/>
            <person name="Ng V."/>
            <person name="Clum A."/>
            <person name="Steindorff A."/>
            <person name="Ohm R.A."/>
            <person name="Martin F."/>
            <person name="Silar P."/>
            <person name="Natvig D.O."/>
            <person name="Lalanne C."/>
            <person name="Gautier V."/>
            <person name="Ament-Velasquez S.L."/>
            <person name="Kruys A."/>
            <person name="Hutchinson M.I."/>
            <person name="Powell A.J."/>
            <person name="Barry K."/>
            <person name="Miller A.N."/>
            <person name="Grigoriev I.V."/>
            <person name="Debuchy R."/>
            <person name="Gladieux P."/>
            <person name="Hiltunen Thoren M."/>
            <person name="Johannesson H."/>
        </authorList>
    </citation>
    <scope>NUCLEOTIDE SEQUENCE</scope>
    <source>
        <strain evidence="5">CBS 560.94</strain>
    </source>
</reference>
<evidence type="ECO:0000259" key="4">
    <source>
        <dbReference type="Pfam" id="PF24883"/>
    </source>
</evidence>
<name>A0AAE0MJZ1_9PEZI</name>
<dbReference type="SMART" id="SM00248">
    <property type="entry name" value="ANK"/>
    <property type="match status" value="14"/>
</dbReference>
<dbReference type="EMBL" id="JAUEPP010000009">
    <property type="protein sequence ID" value="KAK3334940.1"/>
    <property type="molecule type" value="Genomic_DNA"/>
</dbReference>
<dbReference type="InterPro" id="IPR051165">
    <property type="entry name" value="Multifunctional_ANK_Repeat"/>
</dbReference>
<dbReference type="PANTHER" id="PTHR24123">
    <property type="entry name" value="ANKYRIN REPEAT-CONTAINING"/>
    <property type="match status" value="1"/>
</dbReference>
<proteinExistence type="predicted"/>
<feature type="repeat" description="ANK" evidence="3">
    <location>
        <begin position="1144"/>
        <end position="1173"/>
    </location>
</feature>
<reference evidence="5" key="2">
    <citation type="submission" date="2023-06" db="EMBL/GenBank/DDBJ databases">
        <authorList>
            <consortium name="Lawrence Berkeley National Laboratory"/>
            <person name="Haridas S."/>
            <person name="Hensen N."/>
            <person name="Bonometti L."/>
            <person name="Westerberg I."/>
            <person name="Brannstrom I.O."/>
            <person name="Guillou S."/>
            <person name="Cros-Aarteil S."/>
            <person name="Calhoun S."/>
            <person name="Kuo A."/>
            <person name="Mondo S."/>
            <person name="Pangilinan J."/>
            <person name="Riley R."/>
            <person name="Labutti K."/>
            <person name="Andreopoulos B."/>
            <person name="Lipzen A."/>
            <person name="Chen C."/>
            <person name="Yanf M."/>
            <person name="Daum C."/>
            <person name="Ng V."/>
            <person name="Clum A."/>
            <person name="Steindorff A."/>
            <person name="Ohm R."/>
            <person name="Martin F."/>
            <person name="Silar P."/>
            <person name="Natvig D."/>
            <person name="Lalanne C."/>
            <person name="Gautier V."/>
            <person name="Ament-Velasquez S.L."/>
            <person name="Kruys A."/>
            <person name="Hutchinson M.I."/>
            <person name="Powell A.J."/>
            <person name="Barry K."/>
            <person name="Miller A.N."/>
            <person name="Grigoriev I.V."/>
            <person name="Debuchy R."/>
            <person name="Gladieux P."/>
            <person name="Thoren M.H."/>
            <person name="Johannesson H."/>
        </authorList>
    </citation>
    <scope>NUCLEOTIDE SEQUENCE</scope>
    <source>
        <strain evidence="5">CBS 560.94</strain>
    </source>
</reference>
<dbReference type="PROSITE" id="PS50297">
    <property type="entry name" value="ANK_REP_REGION"/>
    <property type="match status" value="3"/>
</dbReference>
<gene>
    <name evidence="5" type="ORF">B0H65DRAFT_534142</name>
</gene>
<keyword evidence="6" id="KW-1185">Reference proteome</keyword>
<evidence type="ECO:0000256" key="2">
    <source>
        <dbReference type="ARBA" id="ARBA00023043"/>
    </source>
</evidence>
<accession>A0AAE0MJZ1</accession>
<keyword evidence="1" id="KW-0677">Repeat</keyword>
<dbReference type="InterPro" id="IPR036770">
    <property type="entry name" value="Ankyrin_rpt-contain_sf"/>
</dbReference>
<feature type="repeat" description="ANK" evidence="3">
    <location>
        <begin position="1206"/>
        <end position="1228"/>
    </location>
</feature>
<comment type="caution">
    <text evidence="5">The sequence shown here is derived from an EMBL/GenBank/DDBJ whole genome shotgun (WGS) entry which is preliminary data.</text>
</comment>
<dbReference type="PRINTS" id="PR01415">
    <property type="entry name" value="ANKYRIN"/>
</dbReference>
<dbReference type="PANTHER" id="PTHR24123:SF33">
    <property type="entry name" value="PROTEIN HOS4"/>
    <property type="match status" value="1"/>
</dbReference>
<dbReference type="GeneID" id="87866146"/>
<evidence type="ECO:0000256" key="1">
    <source>
        <dbReference type="ARBA" id="ARBA00022737"/>
    </source>
</evidence>
<organism evidence="5 6">
    <name type="scientific">Neurospora tetraspora</name>
    <dbReference type="NCBI Taxonomy" id="94610"/>
    <lineage>
        <taxon>Eukaryota</taxon>
        <taxon>Fungi</taxon>
        <taxon>Dikarya</taxon>
        <taxon>Ascomycota</taxon>
        <taxon>Pezizomycotina</taxon>
        <taxon>Sordariomycetes</taxon>
        <taxon>Sordariomycetidae</taxon>
        <taxon>Sordariales</taxon>
        <taxon>Sordariaceae</taxon>
        <taxon>Neurospora</taxon>
    </lineage>
</organism>
<sequence>MPVEEETTRRSPGLVQEVKFYTNKSFTVEHVTLSPARLECERILISLASPIFRLCTKPQPDLPIQQTDEFQTWLGPEGPPILYVHGICGSEQAAEQIYFAAIDHFRGMRQLGQNYQVLYFSFDQWDARRQSITNLVCTICAQIYSICSDSQDLRTILLGFKHGWTERHLLHCLLRSGYSEDGYPFLTRCRQITLVLDQFDHCTEGSQLAFLQWLLQFQDVLKWKVVLTAGTPITMLEKLSATSYNTLELAKLKGFSTDSLDATFENEWKRLIQCRPRLRLQSRYIQQEIDKVKGFSPVTRQLVLEQARSRLEWPDIYSLGAEFSPMVHTIPGLDEDMALTFLLDSSFRRVPDQTMLKRLLSLLLYTTRPISIWELGEALQIAPAHGRTTSVHDDQDPMRHVFYMQDLLAGIIKIQNNEVTIDQRLRKILVPNQSSPRHSPSELQHIWDDIPRIAHHEIARTCLQFLLELDNDNDIQNVIQKGSRPGMLIAQDRTNLCSYALQEWPYHFAQASSIQQADLFEVFVKPQERLMTQLAGGYWALSNQIVRSESRPKTIYSVFAGLGLVNLIEPRDAEDASQGMVEAASRGLERTVRSLLINTYGEPTLLEGLLSATISGNEKFLLYMTEKIILQSKSPAHIPWPARLMTIAAELGYPTLAEKLLEIGVPPPELKVSTPRTTSLDFLHATRNRHAETLEVLTRRSLQTELSGDASRYDPRLLHIAARHGDEKAILFLANVAGLDIEYKAEELVLGDIAGTPLCCACELEQHRAVKVLLELGADPTAGISTSSTTLTATPITIPSSLGNTKCVQLLLQHGANPNMGGQKPPLENAALNGHIETCRLLLQHEADPNNPLLTSPILISLLNAEDCSRGGDATVSALFSLFLQNGANANARDCSGLSILSHVAQRLNGADLCRILLENGADLNLVNDKGLSPLHFAAAHGNVDVAQVLLDNGAKVNQRAVAGDTPLYYALIMSPSGEITALLLEHGAKVDEEYYTPTGRNSNRGTTAIFFAVQLNDTEKAMLLAEHGADLRRKDADGCGLFLVPTITDTHLALLSSYLPRLDLNMVDSTGATVLHLAHRISLNHVKRLVNMGATINVQDNMGYTPLCQVVYRGLLDKADYLLRKGADPNIKPNPFTRGYFGSPIHAASLNRPARFIQLLLDHGAEVDAKSSWGCLPIHYAAFGGMGNFQQILDAGGRVDVRDNPGRTPLHWAAQAGCARVVERVLQLSPHLINVRDVDGWTPLCSAALAPKILSQYFKPPEPDGVDQFVTIEMLLSHDADRSIRVPIAGESCDPLAIAKLCGAPDKVTQLLERETSKVSD</sequence>
<feature type="repeat" description="ANK" evidence="3">
    <location>
        <begin position="963"/>
        <end position="996"/>
    </location>
</feature>
<feature type="repeat" description="ANK" evidence="3">
    <location>
        <begin position="1103"/>
        <end position="1135"/>
    </location>
</feature>
<dbReference type="Pfam" id="PF24883">
    <property type="entry name" value="NPHP3_N"/>
    <property type="match status" value="1"/>
</dbReference>
<dbReference type="Gene3D" id="1.25.40.20">
    <property type="entry name" value="Ankyrin repeat-containing domain"/>
    <property type="match status" value="4"/>
</dbReference>
<dbReference type="RefSeq" id="XP_062677106.1">
    <property type="nucleotide sequence ID" value="XM_062828992.1"/>
</dbReference>
<dbReference type="Proteomes" id="UP001278500">
    <property type="component" value="Unassembled WGS sequence"/>
</dbReference>